<reference evidence="1 2" key="1">
    <citation type="submission" date="2016-10" db="EMBL/GenBank/DDBJ databases">
        <authorList>
            <person name="de Groot N.N."/>
        </authorList>
    </citation>
    <scope>NUCLEOTIDE SEQUENCE [LARGE SCALE GENOMIC DNA]</scope>
    <source>
        <strain evidence="1 2">ATCC 51327</strain>
    </source>
</reference>
<evidence type="ECO:0000313" key="1">
    <source>
        <dbReference type="EMBL" id="SFL56452.1"/>
    </source>
</evidence>
<dbReference type="RefSeq" id="WP_177181390.1">
    <property type="nucleotide sequence ID" value="NZ_FOTI01000018.1"/>
</dbReference>
<sequence>MSEKKDLYQQELSQYRPGDKIYKLLDHSKAVVKGQRENYLIKVKKI</sequence>
<dbReference type="Proteomes" id="UP000199006">
    <property type="component" value="Unassembled WGS sequence"/>
</dbReference>
<dbReference type="AlphaFoldDB" id="A0A1I4IQ18"/>
<proteinExistence type="predicted"/>
<name>A0A1I4IQ18_9FIRM</name>
<dbReference type="EMBL" id="FOTI01000018">
    <property type="protein sequence ID" value="SFL56452.1"/>
    <property type="molecule type" value="Genomic_DNA"/>
</dbReference>
<evidence type="ECO:0000313" key="2">
    <source>
        <dbReference type="Proteomes" id="UP000199006"/>
    </source>
</evidence>
<accession>A0A1I4IQ18</accession>
<keyword evidence="2" id="KW-1185">Reference proteome</keyword>
<organism evidence="1 2">
    <name type="scientific">Halanaerobium salsuginis</name>
    <dbReference type="NCBI Taxonomy" id="29563"/>
    <lineage>
        <taxon>Bacteria</taxon>
        <taxon>Bacillati</taxon>
        <taxon>Bacillota</taxon>
        <taxon>Clostridia</taxon>
        <taxon>Halanaerobiales</taxon>
        <taxon>Halanaerobiaceae</taxon>
        <taxon>Halanaerobium</taxon>
    </lineage>
</organism>
<gene>
    <name evidence="1" type="ORF">SAMN02983006_01483</name>
</gene>
<protein>
    <submittedName>
        <fullName evidence="1">Uncharacterized protein</fullName>
    </submittedName>
</protein>